<dbReference type="InterPro" id="IPR004358">
    <property type="entry name" value="Sig_transdc_His_kin-like_C"/>
</dbReference>
<evidence type="ECO:0000256" key="4">
    <source>
        <dbReference type="ARBA" id="ARBA00022553"/>
    </source>
</evidence>
<dbReference type="InterPro" id="IPR029016">
    <property type="entry name" value="GAF-like_dom_sf"/>
</dbReference>
<reference evidence="16 17" key="1">
    <citation type="submission" date="2018-05" db="EMBL/GenBank/DDBJ databases">
        <title>Genomic Encyclopedia of Type Strains, Phase IV (KMG-IV): sequencing the most valuable type-strain genomes for metagenomic binning, comparative biology and taxonomic classification.</title>
        <authorList>
            <person name="Goeker M."/>
        </authorList>
    </citation>
    <scope>NUCLEOTIDE SEQUENCE [LARGE SCALE GENOMIC DNA]</scope>
    <source>
        <strain evidence="16 17">JC118</strain>
    </source>
</reference>
<dbReference type="Gene3D" id="1.10.287.130">
    <property type="match status" value="1"/>
</dbReference>
<dbReference type="InterPro" id="IPR025201">
    <property type="entry name" value="KdpD_TM"/>
</dbReference>
<keyword evidence="17" id="KW-1185">Reference proteome</keyword>
<protein>
    <recommendedName>
        <fullName evidence="3">histidine kinase</fullName>
        <ecNumber evidence="3">2.7.13.3</ecNumber>
    </recommendedName>
</protein>
<dbReference type="CDD" id="cd01987">
    <property type="entry name" value="USP_KdpD-like"/>
    <property type="match status" value="1"/>
</dbReference>
<dbReference type="InterPro" id="IPR036890">
    <property type="entry name" value="HATPase_C_sf"/>
</dbReference>
<dbReference type="EC" id="2.7.13.3" evidence="3"/>
<dbReference type="SMART" id="SM00387">
    <property type="entry name" value="HATPase_c"/>
    <property type="match status" value="1"/>
</dbReference>
<sequence length="893" mass="99406">MIRKETPDELLERLKYEESINSRGRLKIFFGYAAGVGKTYAMLSAAHDLKKQGIDVVIGYIEPHTREKTMALCEGLEKIATKTVNYHNIKLNEFDLDQALVRHPQVLLVDELAHTNAHGSRHEKRYQDIEELLKAGINVFTTVNVQHLESLNDIIASITGVVVHERIPDRIFDQADQVELVDIEPEELTRRLNEGLIYRKQQADQAITGFFNSANLTSLREIALRRAADRVNKLAEQVNHAGIGYADEHILVCLSPSPSNPKIIRTGSRMASAFKGKLTALFVETSEFPSMTKENRERLRDNIHLASQLGANIETAFGDDVAFQIAEFARNNKVSKIVLGRSNTRTRFGLIRRPFSEQLTAYAPNLDIYIIPDKDTPVLKRKLTYAGSCELNIKNLGFAAAALLLSTLISFIFYEMGFSEANIITIYILGVLITSVVTANQLISALSSILSVVIFNFFFTIPRYTLAAYDSGYPVTFIIMFIAAVITGDLAIRIRKQARQSANTAFQTKILLETSQLLQNAKSAEDIIACTSNQLIKLLEVPVIFYPSDDGHGLKEPSIFALEPMPAANIVSDNEKAVAEWVYENNKRAGKTTNTLGNAQCLYLAVRSDSQVQGVVGLALKEALDTFASNLVLSILSECALALEKDMYNYKREEAAVKARNEKLRADLLRSISHDFRTPLTSISGNASMLMNNCDRLEAAKRNQLLMDIYDDSMWLINLTENLLSVTRIEDGTAHLNMQAEVVDEVILEAMKHINRHASEHQLKVIESDEVLLAKMDSHLIMQVLINLIDNAIKYTPSGSEIIISSNKKGDMIEIKVADNGNGIQDKDKAQLFDMFYTVKKSVADSRRGMGIGLSLCRTIVQAHGGSIMVADNVGHGTIFTILLPSEEVDLHE</sequence>
<dbReference type="SUPFAM" id="SSF47384">
    <property type="entry name" value="Homodimeric domain of signal transducing histidine kinase"/>
    <property type="match status" value="1"/>
</dbReference>
<dbReference type="Pfam" id="PF13493">
    <property type="entry name" value="DUF4118"/>
    <property type="match status" value="1"/>
</dbReference>
<comment type="caution">
    <text evidence="16">The sequence shown here is derived from an EMBL/GenBank/DDBJ whole genome shotgun (WGS) entry which is preliminary data.</text>
</comment>
<dbReference type="Gene3D" id="3.40.50.300">
    <property type="entry name" value="P-loop containing nucleotide triphosphate hydrolases"/>
    <property type="match status" value="1"/>
</dbReference>
<dbReference type="Pfam" id="PF02518">
    <property type="entry name" value="HATPase_c"/>
    <property type="match status" value="1"/>
</dbReference>
<dbReference type="Gene3D" id="3.30.565.10">
    <property type="entry name" value="Histidine kinase-like ATPase, C-terminal domain"/>
    <property type="match status" value="1"/>
</dbReference>
<dbReference type="Gene3D" id="3.40.50.620">
    <property type="entry name" value="HUPs"/>
    <property type="match status" value="1"/>
</dbReference>
<gene>
    <name evidence="16" type="ORF">DES51_11440</name>
</gene>
<dbReference type="PRINTS" id="PR00344">
    <property type="entry name" value="BCTRLSENSOR"/>
</dbReference>
<keyword evidence="4" id="KW-0597">Phosphoprotein</keyword>
<evidence type="ECO:0000256" key="5">
    <source>
        <dbReference type="ARBA" id="ARBA00022679"/>
    </source>
</evidence>
<dbReference type="SUPFAM" id="SSF52402">
    <property type="entry name" value="Adenine nucleotide alpha hydrolases-like"/>
    <property type="match status" value="1"/>
</dbReference>
<proteinExistence type="predicted"/>
<comment type="catalytic activity">
    <reaction evidence="1">
        <text>ATP + protein L-histidine = ADP + protein N-phospho-L-histidine.</text>
        <dbReference type="EC" id="2.7.13.3"/>
    </reaction>
</comment>
<dbReference type="GO" id="GO:0005737">
    <property type="term" value="C:cytoplasm"/>
    <property type="evidence" value="ECO:0007669"/>
    <property type="project" value="UniProtKB-ARBA"/>
</dbReference>
<evidence type="ECO:0000256" key="14">
    <source>
        <dbReference type="SAM" id="Phobius"/>
    </source>
</evidence>
<keyword evidence="11" id="KW-0902">Two-component regulatory system</keyword>
<evidence type="ECO:0000256" key="1">
    <source>
        <dbReference type="ARBA" id="ARBA00000085"/>
    </source>
</evidence>
<evidence type="ECO:0000256" key="12">
    <source>
        <dbReference type="ARBA" id="ARBA00023136"/>
    </source>
</evidence>
<dbReference type="Proteomes" id="UP000247612">
    <property type="component" value="Unassembled WGS sequence"/>
</dbReference>
<feature type="transmembrane region" description="Helical" evidence="14">
    <location>
        <begin position="396"/>
        <end position="414"/>
    </location>
</feature>
<dbReference type="PROSITE" id="PS50109">
    <property type="entry name" value="HIS_KIN"/>
    <property type="match status" value="1"/>
</dbReference>
<keyword evidence="7" id="KW-0547">Nucleotide-binding</keyword>
<name>A0A318KLL7_9FIRM</name>
<dbReference type="CDD" id="cd00075">
    <property type="entry name" value="HATPase"/>
    <property type="match status" value="1"/>
</dbReference>
<dbReference type="GO" id="GO:0000155">
    <property type="term" value="F:phosphorelay sensor kinase activity"/>
    <property type="evidence" value="ECO:0007669"/>
    <property type="project" value="InterPro"/>
</dbReference>
<dbReference type="InterPro" id="IPR038318">
    <property type="entry name" value="KdpD_sf"/>
</dbReference>
<evidence type="ECO:0000259" key="15">
    <source>
        <dbReference type="PROSITE" id="PS50109"/>
    </source>
</evidence>
<keyword evidence="5" id="KW-0808">Transferase</keyword>
<feature type="domain" description="Histidine kinase" evidence="15">
    <location>
        <begin position="671"/>
        <end position="888"/>
    </location>
</feature>
<accession>A0A318KLL7</accession>
<evidence type="ECO:0000313" key="17">
    <source>
        <dbReference type="Proteomes" id="UP000247612"/>
    </source>
</evidence>
<dbReference type="GO" id="GO:0005524">
    <property type="term" value="F:ATP binding"/>
    <property type="evidence" value="ECO:0007669"/>
    <property type="project" value="UniProtKB-KW"/>
</dbReference>
<evidence type="ECO:0000256" key="2">
    <source>
        <dbReference type="ARBA" id="ARBA00004141"/>
    </source>
</evidence>
<keyword evidence="8 16" id="KW-0418">Kinase</keyword>
<evidence type="ECO:0000313" key="16">
    <source>
        <dbReference type="EMBL" id="PXX76185.1"/>
    </source>
</evidence>
<organism evidence="16 17">
    <name type="scientific">Dielma fastidiosa</name>
    <dbReference type="NCBI Taxonomy" id="1034346"/>
    <lineage>
        <taxon>Bacteria</taxon>
        <taxon>Bacillati</taxon>
        <taxon>Bacillota</taxon>
        <taxon>Erysipelotrichia</taxon>
        <taxon>Erysipelotrichales</taxon>
        <taxon>Erysipelotrichaceae</taxon>
        <taxon>Dielma</taxon>
    </lineage>
</organism>
<dbReference type="GO" id="GO:0005886">
    <property type="term" value="C:plasma membrane"/>
    <property type="evidence" value="ECO:0007669"/>
    <property type="project" value="TreeGrafter"/>
</dbReference>
<dbReference type="Gene3D" id="1.20.120.620">
    <property type="entry name" value="Backbone structure of the membrane domain of e. Coli histidine kinase receptor kdpd"/>
    <property type="match status" value="1"/>
</dbReference>
<evidence type="ECO:0000256" key="13">
    <source>
        <dbReference type="ARBA" id="ARBA00057300"/>
    </source>
</evidence>
<dbReference type="STRING" id="1034346.GCA_000313565_01825"/>
<dbReference type="EMBL" id="QJKH01000014">
    <property type="protein sequence ID" value="PXX76185.1"/>
    <property type="molecule type" value="Genomic_DNA"/>
</dbReference>
<dbReference type="InterPro" id="IPR027417">
    <property type="entry name" value="P-loop_NTPase"/>
</dbReference>
<dbReference type="Pfam" id="PF02702">
    <property type="entry name" value="KdpD"/>
    <property type="match status" value="1"/>
</dbReference>
<dbReference type="FunFam" id="3.30.565.10:FF:000042">
    <property type="entry name" value="Two-component sensor histidine kinase KdpD"/>
    <property type="match status" value="1"/>
</dbReference>
<dbReference type="Pfam" id="PF00512">
    <property type="entry name" value="HisKA"/>
    <property type="match status" value="1"/>
</dbReference>
<comment type="subcellular location">
    <subcellularLocation>
        <location evidence="2">Membrane</location>
        <topology evidence="2">Multi-pass membrane protein</topology>
    </subcellularLocation>
</comment>
<dbReference type="InterPro" id="IPR003852">
    <property type="entry name" value="Sig_transdc_His_kinase_KdpD_N"/>
</dbReference>
<evidence type="ECO:0000256" key="3">
    <source>
        <dbReference type="ARBA" id="ARBA00012438"/>
    </source>
</evidence>
<evidence type="ECO:0000256" key="8">
    <source>
        <dbReference type="ARBA" id="ARBA00022777"/>
    </source>
</evidence>
<feature type="transmembrane region" description="Helical" evidence="14">
    <location>
        <begin position="426"/>
        <end position="459"/>
    </location>
</feature>
<feature type="transmembrane region" description="Helical" evidence="14">
    <location>
        <begin position="471"/>
        <end position="492"/>
    </location>
</feature>
<dbReference type="InterPro" id="IPR003661">
    <property type="entry name" value="HisK_dim/P_dom"/>
</dbReference>
<dbReference type="SMART" id="SM00388">
    <property type="entry name" value="HisKA"/>
    <property type="match status" value="1"/>
</dbReference>
<dbReference type="PANTHER" id="PTHR45569">
    <property type="entry name" value="SENSOR PROTEIN KDPD"/>
    <property type="match status" value="1"/>
</dbReference>
<evidence type="ECO:0000256" key="10">
    <source>
        <dbReference type="ARBA" id="ARBA00022989"/>
    </source>
</evidence>
<dbReference type="RefSeq" id="WP_022938129.1">
    <property type="nucleotide sequence ID" value="NZ_CABKRQ010000004.1"/>
</dbReference>
<dbReference type="PANTHER" id="PTHR45569:SF1">
    <property type="entry name" value="SENSOR PROTEIN KDPD"/>
    <property type="match status" value="1"/>
</dbReference>
<dbReference type="GO" id="GO:0042802">
    <property type="term" value="F:identical protein binding"/>
    <property type="evidence" value="ECO:0007669"/>
    <property type="project" value="UniProtKB-ARBA"/>
</dbReference>
<dbReference type="InterPro" id="IPR003594">
    <property type="entry name" value="HATPase_dom"/>
</dbReference>
<keyword evidence="10 14" id="KW-1133">Transmembrane helix</keyword>
<dbReference type="InterPro" id="IPR014729">
    <property type="entry name" value="Rossmann-like_a/b/a_fold"/>
</dbReference>
<dbReference type="AlphaFoldDB" id="A0A318KLL7"/>
<dbReference type="SUPFAM" id="SSF55874">
    <property type="entry name" value="ATPase domain of HSP90 chaperone/DNA topoisomerase II/histidine kinase"/>
    <property type="match status" value="1"/>
</dbReference>
<evidence type="ECO:0000256" key="9">
    <source>
        <dbReference type="ARBA" id="ARBA00022840"/>
    </source>
</evidence>
<keyword evidence="9" id="KW-0067">ATP-binding</keyword>
<dbReference type="FunFam" id="3.40.50.300:FF:000483">
    <property type="entry name" value="Sensor histidine kinase KdpD"/>
    <property type="match status" value="1"/>
</dbReference>
<dbReference type="InterPro" id="IPR005467">
    <property type="entry name" value="His_kinase_dom"/>
</dbReference>
<dbReference type="Gene3D" id="3.30.450.40">
    <property type="match status" value="1"/>
</dbReference>
<dbReference type="CDD" id="cd00082">
    <property type="entry name" value="HisKA"/>
    <property type="match status" value="1"/>
</dbReference>
<keyword evidence="12 14" id="KW-0472">Membrane</keyword>
<evidence type="ECO:0000256" key="6">
    <source>
        <dbReference type="ARBA" id="ARBA00022692"/>
    </source>
</evidence>
<evidence type="ECO:0000256" key="11">
    <source>
        <dbReference type="ARBA" id="ARBA00023012"/>
    </source>
</evidence>
<comment type="function">
    <text evidence="13">Member of the two-component regulatory system KdpD/KdpE involved in the regulation of the kdp operon. KdpD may function as a membrane-associated protein kinase that phosphorylates KdpE in response to environmental signals.</text>
</comment>
<dbReference type="InterPro" id="IPR052023">
    <property type="entry name" value="Histidine_kinase_KdpD"/>
</dbReference>
<evidence type="ECO:0000256" key="7">
    <source>
        <dbReference type="ARBA" id="ARBA00022741"/>
    </source>
</evidence>
<dbReference type="OrthoDB" id="9806130at2"/>
<keyword evidence="6 14" id="KW-0812">Transmembrane</keyword>
<dbReference type="InterPro" id="IPR036097">
    <property type="entry name" value="HisK_dim/P_sf"/>
</dbReference>